<feature type="chain" id="PRO_5040209675" evidence="1">
    <location>
        <begin position="21"/>
        <end position="135"/>
    </location>
</feature>
<name>A0A9N9EM29_9GLOM</name>
<keyword evidence="1" id="KW-0732">Signal</keyword>
<proteinExistence type="predicted"/>
<protein>
    <submittedName>
        <fullName evidence="2">4127_t:CDS:1</fullName>
    </submittedName>
</protein>
<gene>
    <name evidence="2" type="ORF">CPELLU_LOCUS10584</name>
</gene>
<dbReference type="Proteomes" id="UP000789759">
    <property type="component" value="Unassembled WGS sequence"/>
</dbReference>
<evidence type="ECO:0000313" key="3">
    <source>
        <dbReference type="Proteomes" id="UP000789759"/>
    </source>
</evidence>
<accession>A0A9N9EM29</accession>
<dbReference type="AlphaFoldDB" id="A0A9N9EM29"/>
<sequence length="135" mass="14524">MKKLWLILILTFLIFTVAEASRYRRNNPLLSLLQKQKHEARSSSSTALKPTDQTCPSAQILCGDECCDKNLCCDGLACCSKPGQCCGGACCDQKFCCGFECCTGPDLVCCPNNDAKVTDCCSKEGCPKDGSGCQD</sequence>
<feature type="signal peptide" evidence="1">
    <location>
        <begin position="1"/>
        <end position="20"/>
    </location>
</feature>
<organism evidence="2 3">
    <name type="scientific">Cetraspora pellucida</name>
    <dbReference type="NCBI Taxonomy" id="1433469"/>
    <lineage>
        <taxon>Eukaryota</taxon>
        <taxon>Fungi</taxon>
        <taxon>Fungi incertae sedis</taxon>
        <taxon>Mucoromycota</taxon>
        <taxon>Glomeromycotina</taxon>
        <taxon>Glomeromycetes</taxon>
        <taxon>Diversisporales</taxon>
        <taxon>Gigasporaceae</taxon>
        <taxon>Cetraspora</taxon>
    </lineage>
</organism>
<reference evidence="2" key="1">
    <citation type="submission" date="2021-06" db="EMBL/GenBank/DDBJ databases">
        <authorList>
            <person name="Kallberg Y."/>
            <person name="Tangrot J."/>
            <person name="Rosling A."/>
        </authorList>
    </citation>
    <scope>NUCLEOTIDE SEQUENCE</scope>
    <source>
        <strain evidence="2">FL966</strain>
    </source>
</reference>
<comment type="caution">
    <text evidence="2">The sequence shown here is derived from an EMBL/GenBank/DDBJ whole genome shotgun (WGS) entry which is preliminary data.</text>
</comment>
<dbReference type="EMBL" id="CAJVQA010008793">
    <property type="protein sequence ID" value="CAG8677197.1"/>
    <property type="molecule type" value="Genomic_DNA"/>
</dbReference>
<keyword evidence="3" id="KW-1185">Reference proteome</keyword>
<evidence type="ECO:0000256" key="1">
    <source>
        <dbReference type="SAM" id="SignalP"/>
    </source>
</evidence>
<evidence type="ECO:0000313" key="2">
    <source>
        <dbReference type="EMBL" id="CAG8677197.1"/>
    </source>
</evidence>
<dbReference type="OrthoDB" id="10465470at2759"/>